<dbReference type="NCBIfam" id="TIGR02937">
    <property type="entry name" value="sigma70-ECF"/>
    <property type="match status" value="1"/>
</dbReference>
<evidence type="ECO:0000256" key="3">
    <source>
        <dbReference type="ARBA" id="ARBA00023082"/>
    </source>
</evidence>
<reference evidence="7" key="1">
    <citation type="journal article" date="2013" name="Int. J. Syst. Evol. Microbiol.">
        <title>Aestuariibaculum suncheonense gen. nov., sp. nov., a marine bacterium of the family Flavobacteriaceae isolated from a tidal flat and emended descriptions of the genera Gaetbulibacter and Tamlana.</title>
        <authorList>
            <person name="Jeong S.H."/>
            <person name="Park M.S."/>
            <person name="Jin H.M."/>
            <person name="Lee K."/>
            <person name="Park W."/>
            <person name="Jeon C.O."/>
        </authorList>
    </citation>
    <scope>NUCLEOTIDE SEQUENCE</scope>
    <source>
        <strain evidence="7">SC17</strain>
    </source>
</reference>
<dbReference type="InterPro" id="IPR039425">
    <property type="entry name" value="RNA_pol_sigma-70-like"/>
</dbReference>
<evidence type="ECO:0000313" key="8">
    <source>
        <dbReference type="Proteomes" id="UP000602057"/>
    </source>
</evidence>
<dbReference type="InterPro" id="IPR014284">
    <property type="entry name" value="RNA_pol_sigma-70_dom"/>
</dbReference>
<dbReference type="PANTHER" id="PTHR43133:SF46">
    <property type="entry name" value="RNA POLYMERASE SIGMA-70 FACTOR ECF SUBFAMILY"/>
    <property type="match status" value="1"/>
</dbReference>
<dbReference type="NCBIfam" id="TIGR02985">
    <property type="entry name" value="Sig70_bacteroi1"/>
    <property type="match status" value="1"/>
</dbReference>
<dbReference type="RefSeq" id="WP_188217288.1">
    <property type="nucleotide sequence ID" value="NZ_BAABGH010000017.1"/>
</dbReference>
<dbReference type="InterPro" id="IPR013325">
    <property type="entry name" value="RNA_pol_sigma_r2"/>
</dbReference>
<dbReference type="InterPro" id="IPR013324">
    <property type="entry name" value="RNA_pol_sigma_r3/r4-like"/>
</dbReference>
<evidence type="ECO:0000256" key="1">
    <source>
        <dbReference type="ARBA" id="ARBA00010641"/>
    </source>
</evidence>
<comment type="similarity">
    <text evidence="1">Belongs to the sigma-70 factor family. ECF subfamily.</text>
</comment>
<feature type="domain" description="RNA polymerase sigma-70 region 2" evidence="5">
    <location>
        <begin position="23"/>
        <end position="77"/>
    </location>
</feature>
<dbReference type="InterPro" id="IPR013249">
    <property type="entry name" value="RNA_pol_sigma70_r4_t2"/>
</dbReference>
<keyword evidence="8" id="KW-1185">Reference proteome</keyword>
<feature type="domain" description="RNA polymerase sigma factor 70 region 4 type 2" evidence="6">
    <location>
        <begin position="111"/>
        <end position="161"/>
    </location>
</feature>
<dbReference type="InterPro" id="IPR007627">
    <property type="entry name" value="RNA_pol_sigma70_r2"/>
</dbReference>
<dbReference type="InterPro" id="IPR036388">
    <property type="entry name" value="WH-like_DNA-bd_sf"/>
</dbReference>
<evidence type="ECO:0000313" key="7">
    <source>
        <dbReference type="EMBL" id="MBD0836795.1"/>
    </source>
</evidence>
<dbReference type="SUPFAM" id="SSF88659">
    <property type="entry name" value="Sigma3 and sigma4 domains of RNA polymerase sigma factors"/>
    <property type="match status" value="1"/>
</dbReference>
<reference evidence="7" key="2">
    <citation type="submission" date="2020-09" db="EMBL/GenBank/DDBJ databases">
        <authorList>
            <person name="Wu Z."/>
        </authorList>
    </citation>
    <scope>NUCLEOTIDE SEQUENCE</scope>
    <source>
        <strain evidence="7">SC17</strain>
    </source>
</reference>
<evidence type="ECO:0000256" key="2">
    <source>
        <dbReference type="ARBA" id="ARBA00023015"/>
    </source>
</evidence>
<dbReference type="GO" id="GO:0006352">
    <property type="term" value="P:DNA-templated transcription initiation"/>
    <property type="evidence" value="ECO:0007669"/>
    <property type="project" value="InterPro"/>
</dbReference>
<dbReference type="Proteomes" id="UP000602057">
    <property type="component" value="Unassembled WGS sequence"/>
</dbReference>
<organism evidence="7 8">
    <name type="scientific">Aestuariibaculum suncheonense</name>
    <dbReference type="NCBI Taxonomy" id="1028745"/>
    <lineage>
        <taxon>Bacteria</taxon>
        <taxon>Pseudomonadati</taxon>
        <taxon>Bacteroidota</taxon>
        <taxon>Flavobacteriia</taxon>
        <taxon>Flavobacteriales</taxon>
        <taxon>Flavobacteriaceae</taxon>
    </lineage>
</organism>
<dbReference type="GO" id="GO:0003677">
    <property type="term" value="F:DNA binding"/>
    <property type="evidence" value="ECO:0007669"/>
    <property type="project" value="InterPro"/>
</dbReference>
<dbReference type="EMBL" id="JACVXC010000007">
    <property type="protein sequence ID" value="MBD0836795.1"/>
    <property type="molecule type" value="Genomic_DNA"/>
</dbReference>
<keyword evidence="4" id="KW-0804">Transcription</keyword>
<dbReference type="AlphaFoldDB" id="A0A8J6QI71"/>
<dbReference type="Gene3D" id="1.10.10.10">
    <property type="entry name" value="Winged helix-like DNA-binding domain superfamily/Winged helix DNA-binding domain"/>
    <property type="match status" value="1"/>
</dbReference>
<protein>
    <submittedName>
        <fullName evidence="7">RNA polymerase sigma-70 factor</fullName>
    </submittedName>
</protein>
<accession>A0A8J6QI71</accession>
<dbReference type="Pfam" id="PF04542">
    <property type="entry name" value="Sigma70_r2"/>
    <property type="match status" value="1"/>
</dbReference>
<comment type="caution">
    <text evidence="7">The sequence shown here is derived from an EMBL/GenBank/DDBJ whole genome shotgun (WGS) entry which is preliminary data.</text>
</comment>
<evidence type="ECO:0000259" key="5">
    <source>
        <dbReference type="Pfam" id="PF04542"/>
    </source>
</evidence>
<dbReference type="Pfam" id="PF08281">
    <property type="entry name" value="Sigma70_r4_2"/>
    <property type="match status" value="1"/>
</dbReference>
<sequence>MHSISLKEFKEYFDNQYMSLCLFANKYIGDLELAKDIVQDVFVKIWEDKITFKNENNIKTYLYASVKNKCLDYLKSKMYKSTAQLSDKDIQKMETEPFFLREVALVETSKIIHQAIETLPKKCAEILLLSIQEYSNQDIATELNISVNTVKAQKKIAYKKLKPILKEYFLFLVFALE</sequence>
<keyword evidence="3" id="KW-0731">Sigma factor</keyword>
<evidence type="ECO:0000259" key="6">
    <source>
        <dbReference type="Pfam" id="PF08281"/>
    </source>
</evidence>
<dbReference type="InterPro" id="IPR014327">
    <property type="entry name" value="RNA_pol_sigma70_bacteroid"/>
</dbReference>
<name>A0A8J6QI71_9FLAO</name>
<dbReference type="SUPFAM" id="SSF88946">
    <property type="entry name" value="Sigma2 domain of RNA polymerase sigma factors"/>
    <property type="match status" value="1"/>
</dbReference>
<dbReference type="PANTHER" id="PTHR43133">
    <property type="entry name" value="RNA POLYMERASE ECF-TYPE SIGMA FACTO"/>
    <property type="match status" value="1"/>
</dbReference>
<proteinExistence type="inferred from homology"/>
<dbReference type="Gene3D" id="1.10.1740.10">
    <property type="match status" value="1"/>
</dbReference>
<dbReference type="GO" id="GO:0016987">
    <property type="term" value="F:sigma factor activity"/>
    <property type="evidence" value="ECO:0007669"/>
    <property type="project" value="UniProtKB-KW"/>
</dbReference>
<gene>
    <name evidence="7" type="ORF">ICJ84_15270</name>
</gene>
<evidence type="ECO:0000256" key="4">
    <source>
        <dbReference type="ARBA" id="ARBA00023163"/>
    </source>
</evidence>
<keyword evidence="2" id="KW-0805">Transcription regulation</keyword>